<feature type="domain" description="Rhodanese" evidence="3">
    <location>
        <begin position="166"/>
        <end position="277"/>
    </location>
</feature>
<keyword evidence="5" id="KW-1185">Reference proteome</keyword>
<dbReference type="InterPro" id="IPR036873">
    <property type="entry name" value="Rhodanese-like_dom_sf"/>
</dbReference>
<dbReference type="Gene3D" id="3.40.250.10">
    <property type="entry name" value="Rhodanese-like domain"/>
    <property type="match status" value="2"/>
</dbReference>
<evidence type="ECO:0000256" key="2">
    <source>
        <dbReference type="ARBA" id="ARBA00022737"/>
    </source>
</evidence>
<accession>A0ABR8WLD6</accession>
<protein>
    <submittedName>
        <fullName evidence="4">Sulfurtransferase</fullName>
    </submittedName>
</protein>
<dbReference type="InterPro" id="IPR045078">
    <property type="entry name" value="TST/MPST-like"/>
</dbReference>
<sequence>MKISPVISPNELTEIINNKNVVLIDAGSGKPAHERYLEKHIENAFYVDLNEDLAEIPADAKNGGRHPLPSPEKFADVLQRVGIKENSHLIVYDDKNGSNAAARFWWMARAAGLENVQVLDGGLQQTEKFGLPITQKIPVADEVELIKFKNWELPVINLDQIESYVSAESNILVDVRETERYNGETEPIDLVAGHIPGAINLPFKNNLDENGFFRKPEELKKQFKEVVGNANNIAVHCGSGVTACHTILAMDYAGLPIPTFYVGSWSEYSRNYKPIATQPANNLTQ</sequence>
<dbReference type="EMBL" id="JACSPS010000001">
    <property type="protein sequence ID" value="MBD8017546.1"/>
    <property type="molecule type" value="Genomic_DNA"/>
</dbReference>
<evidence type="ECO:0000313" key="4">
    <source>
        <dbReference type="EMBL" id="MBD8017546.1"/>
    </source>
</evidence>
<dbReference type="CDD" id="cd01448">
    <property type="entry name" value="TST_Repeat_1"/>
    <property type="match status" value="1"/>
</dbReference>
<dbReference type="PANTHER" id="PTHR11364:SF27">
    <property type="entry name" value="SULFURTRANSFERASE"/>
    <property type="match status" value="1"/>
</dbReference>
<comment type="caution">
    <text evidence="4">The sequence shown here is derived from an EMBL/GenBank/DDBJ whole genome shotgun (WGS) entry which is preliminary data.</text>
</comment>
<dbReference type="PANTHER" id="PTHR11364">
    <property type="entry name" value="THIOSULFATE SULFERTANSFERASE"/>
    <property type="match status" value="1"/>
</dbReference>
<name>A0ABR8WLD6_9FLAO</name>
<dbReference type="CDD" id="cd01449">
    <property type="entry name" value="TST_Repeat_2"/>
    <property type="match status" value="1"/>
</dbReference>
<dbReference type="PROSITE" id="PS50206">
    <property type="entry name" value="RHODANESE_3"/>
    <property type="match status" value="2"/>
</dbReference>
<proteinExistence type="predicted"/>
<organism evidence="4 5">
    <name type="scientific">Kaistella pullorum</name>
    <dbReference type="NCBI Taxonomy" id="2763074"/>
    <lineage>
        <taxon>Bacteria</taxon>
        <taxon>Pseudomonadati</taxon>
        <taxon>Bacteroidota</taxon>
        <taxon>Flavobacteriia</taxon>
        <taxon>Flavobacteriales</taxon>
        <taxon>Weeksellaceae</taxon>
        <taxon>Chryseobacterium group</taxon>
        <taxon>Kaistella</taxon>
    </lineage>
</organism>
<gene>
    <name evidence="4" type="ORF">H9628_03595</name>
</gene>
<keyword evidence="1" id="KW-0808">Transferase</keyword>
<dbReference type="Proteomes" id="UP000626242">
    <property type="component" value="Unassembled WGS sequence"/>
</dbReference>
<feature type="domain" description="Rhodanese" evidence="3">
    <location>
        <begin position="17"/>
        <end position="135"/>
    </location>
</feature>
<dbReference type="Pfam" id="PF00581">
    <property type="entry name" value="Rhodanese"/>
    <property type="match status" value="2"/>
</dbReference>
<evidence type="ECO:0000259" key="3">
    <source>
        <dbReference type="PROSITE" id="PS50206"/>
    </source>
</evidence>
<reference evidence="4 5" key="1">
    <citation type="submission" date="2020-08" db="EMBL/GenBank/DDBJ databases">
        <title>A Genomic Blueprint of the Chicken Gut Microbiome.</title>
        <authorList>
            <person name="Gilroy R."/>
            <person name="Ravi A."/>
            <person name="Getino M."/>
            <person name="Pursley I."/>
            <person name="Horton D.L."/>
            <person name="Alikhan N.-F."/>
            <person name="Baker D."/>
            <person name="Gharbi K."/>
            <person name="Hall N."/>
            <person name="Watson M."/>
            <person name="Adriaenssens E.M."/>
            <person name="Foster-Nyarko E."/>
            <person name="Jarju S."/>
            <person name="Secka A."/>
            <person name="Antonio M."/>
            <person name="Oren A."/>
            <person name="Chaudhuri R."/>
            <person name="La Ragione R.M."/>
            <person name="Hildebrand F."/>
            <person name="Pallen M.J."/>
        </authorList>
    </citation>
    <scope>NUCLEOTIDE SEQUENCE [LARGE SCALE GENOMIC DNA]</scope>
    <source>
        <strain evidence="4 5">Sa1CVA4</strain>
    </source>
</reference>
<dbReference type="SMART" id="SM00450">
    <property type="entry name" value="RHOD"/>
    <property type="match status" value="2"/>
</dbReference>
<dbReference type="RefSeq" id="WP_251832747.1">
    <property type="nucleotide sequence ID" value="NZ_JACSPS010000001.1"/>
</dbReference>
<dbReference type="SUPFAM" id="SSF52821">
    <property type="entry name" value="Rhodanese/Cell cycle control phosphatase"/>
    <property type="match status" value="2"/>
</dbReference>
<evidence type="ECO:0000313" key="5">
    <source>
        <dbReference type="Proteomes" id="UP000626242"/>
    </source>
</evidence>
<dbReference type="InterPro" id="IPR001763">
    <property type="entry name" value="Rhodanese-like_dom"/>
</dbReference>
<evidence type="ECO:0000256" key="1">
    <source>
        <dbReference type="ARBA" id="ARBA00022679"/>
    </source>
</evidence>
<keyword evidence="2" id="KW-0677">Repeat</keyword>